<dbReference type="Proteomes" id="UP000095087">
    <property type="component" value="Unassembled WGS sequence"/>
</dbReference>
<keyword evidence="2" id="KW-0812">Transmembrane</keyword>
<accession>A0A1E2S358</accession>
<sequence length="122" mass="13678">MSAYLRLSPAKSNRQPGAAIPPMAHKIRFGDRHIKLPGSRILRVVIGVLLVLGGILGFLPILGFWMIPLGLLILSVDVPAVRRWRRQLTVWWHRRKQEKDERKGRAGETGMEDPRTGNGSAP</sequence>
<feature type="transmembrane region" description="Helical" evidence="2">
    <location>
        <begin position="41"/>
        <end position="59"/>
    </location>
</feature>
<reference evidence="3 4" key="1">
    <citation type="submission" date="2016-07" db="EMBL/GenBank/DDBJ databases">
        <title>Draft genome sequence of Methyloligella halotolerans C2T (VKM B-2706T=CCUG 61687T=DSM 25045T), a halotolerant polyhydroxybutyrate accumulating methylotroph.</title>
        <authorList>
            <person name="Vasilenko O.V."/>
            <person name="Doronina N.V."/>
            <person name="Poroshina M.N."/>
            <person name="Tarlachkov S.V."/>
            <person name="Trotsenko Y.A."/>
        </authorList>
    </citation>
    <scope>NUCLEOTIDE SEQUENCE [LARGE SCALE GENOMIC DNA]</scope>
    <source>
        <strain evidence="3 4">VKM B-2706</strain>
    </source>
</reference>
<comment type="caution">
    <text evidence="3">The sequence shown here is derived from an EMBL/GenBank/DDBJ whole genome shotgun (WGS) entry which is preliminary data.</text>
</comment>
<evidence type="ECO:0008006" key="5">
    <source>
        <dbReference type="Google" id="ProtNLM"/>
    </source>
</evidence>
<keyword evidence="2" id="KW-1133">Transmembrane helix</keyword>
<protein>
    <recommendedName>
        <fullName evidence="5">Transmembrane protein (PGPGW)</fullName>
    </recommendedName>
</protein>
<dbReference type="PATRIC" id="fig|1177755.3.peg.597"/>
<dbReference type="EMBL" id="MASI01000001">
    <property type="protein sequence ID" value="ODA68765.1"/>
    <property type="molecule type" value="Genomic_DNA"/>
</dbReference>
<keyword evidence="2" id="KW-0472">Membrane</keyword>
<proteinExistence type="predicted"/>
<evidence type="ECO:0000313" key="4">
    <source>
        <dbReference type="Proteomes" id="UP000095087"/>
    </source>
</evidence>
<evidence type="ECO:0000256" key="2">
    <source>
        <dbReference type="SAM" id="Phobius"/>
    </source>
</evidence>
<evidence type="ECO:0000313" key="3">
    <source>
        <dbReference type="EMBL" id="ODA68765.1"/>
    </source>
</evidence>
<dbReference type="STRING" id="1177755.A7A08_00598"/>
<organism evidence="3 4">
    <name type="scientific">Methyloligella halotolerans</name>
    <dbReference type="NCBI Taxonomy" id="1177755"/>
    <lineage>
        <taxon>Bacteria</taxon>
        <taxon>Pseudomonadati</taxon>
        <taxon>Pseudomonadota</taxon>
        <taxon>Alphaproteobacteria</taxon>
        <taxon>Hyphomicrobiales</taxon>
        <taxon>Hyphomicrobiaceae</taxon>
        <taxon>Methyloligella</taxon>
    </lineage>
</organism>
<feature type="compositionally biased region" description="Basic and acidic residues" evidence="1">
    <location>
        <begin position="97"/>
        <end position="106"/>
    </location>
</feature>
<keyword evidence="4" id="KW-1185">Reference proteome</keyword>
<gene>
    <name evidence="3" type="ORF">A7A08_00598</name>
</gene>
<dbReference type="OrthoDB" id="5959103at2"/>
<name>A0A1E2S358_9HYPH</name>
<dbReference type="AlphaFoldDB" id="A0A1E2S358"/>
<feature type="region of interest" description="Disordered" evidence="1">
    <location>
        <begin position="95"/>
        <end position="122"/>
    </location>
</feature>
<evidence type="ECO:0000256" key="1">
    <source>
        <dbReference type="SAM" id="MobiDB-lite"/>
    </source>
</evidence>